<feature type="compositionally biased region" description="Basic residues" evidence="6">
    <location>
        <begin position="18"/>
        <end position="31"/>
    </location>
</feature>
<evidence type="ECO:0000256" key="3">
    <source>
        <dbReference type="ARBA" id="ARBA00022519"/>
    </source>
</evidence>
<evidence type="ECO:0000256" key="4">
    <source>
        <dbReference type="ARBA" id="ARBA00022967"/>
    </source>
</evidence>
<dbReference type="InterPro" id="IPR050093">
    <property type="entry name" value="ABC_SmlMolc_Importer"/>
</dbReference>
<dbReference type="RefSeq" id="WP_404843029.1">
    <property type="nucleotide sequence ID" value="NZ_QXCT01000002.1"/>
</dbReference>
<evidence type="ECO:0000256" key="6">
    <source>
        <dbReference type="SAM" id="MobiDB-lite"/>
    </source>
</evidence>
<dbReference type="PANTHER" id="PTHR42781:SF5">
    <property type="entry name" value="PUTRESCINE TRANSPORT ATP-BINDING PROTEIN POTG"/>
    <property type="match status" value="1"/>
</dbReference>
<keyword evidence="5" id="KW-0472">Membrane</keyword>
<name>A0AAW9D0P7_BURTH</name>
<dbReference type="SUPFAM" id="SSF52540">
    <property type="entry name" value="P-loop containing nucleoside triphosphate hydrolases"/>
    <property type="match status" value="1"/>
</dbReference>
<dbReference type="GO" id="GO:0016887">
    <property type="term" value="F:ATP hydrolysis activity"/>
    <property type="evidence" value="ECO:0007669"/>
    <property type="project" value="InterPro"/>
</dbReference>
<evidence type="ECO:0000256" key="1">
    <source>
        <dbReference type="ARBA" id="ARBA00022448"/>
    </source>
</evidence>
<evidence type="ECO:0000259" key="7">
    <source>
        <dbReference type="Pfam" id="PF00005"/>
    </source>
</evidence>
<keyword evidence="1" id="KW-0813">Transport</keyword>
<dbReference type="Gene3D" id="3.40.50.300">
    <property type="entry name" value="P-loop containing nucleotide triphosphate hydrolases"/>
    <property type="match status" value="1"/>
</dbReference>
<feature type="region of interest" description="Disordered" evidence="6">
    <location>
        <begin position="1"/>
        <end position="43"/>
    </location>
</feature>
<keyword evidence="2" id="KW-1003">Cell membrane</keyword>
<keyword evidence="4" id="KW-1278">Translocase</keyword>
<dbReference type="InterPro" id="IPR003439">
    <property type="entry name" value="ABC_transporter-like_ATP-bd"/>
</dbReference>
<protein>
    <submittedName>
        <fullName evidence="8">ABC transporter family protein</fullName>
    </submittedName>
</protein>
<comment type="caution">
    <text evidence="8">The sequence shown here is derived from an EMBL/GenBank/DDBJ whole genome shotgun (WGS) entry which is preliminary data.</text>
</comment>
<accession>A0AAW9D0P7</accession>
<dbReference type="Proteomes" id="UP001272137">
    <property type="component" value="Unassembled WGS sequence"/>
</dbReference>
<evidence type="ECO:0000313" key="9">
    <source>
        <dbReference type="Proteomes" id="UP001272137"/>
    </source>
</evidence>
<evidence type="ECO:0000313" key="8">
    <source>
        <dbReference type="EMBL" id="MDW9256409.1"/>
    </source>
</evidence>
<sequence length="136" mass="14404">MLRAIAGFEPVRAGGSARGRRAREPRRRRAGPRTPRRDDVSGLRAVSASIGAANVDSGCAARRRRRAARAPRRCSSSSAWPTAANAYPHELSGGQQQRIALARALAPSPELLLLDEPFSISTSTPASGSRSKCATS</sequence>
<dbReference type="GO" id="GO:0005524">
    <property type="term" value="F:ATP binding"/>
    <property type="evidence" value="ECO:0007669"/>
    <property type="project" value="InterPro"/>
</dbReference>
<proteinExistence type="predicted"/>
<feature type="domain" description="ABC transporter" evidence="7">
    <location>
        <begin position="54"/>
        <end position="118"/>
    </location>
</feature>
<dbReference type="InterPro" id="IPR027417">
    <property type="entry name" value="P-loop_NTPase"/>
</dbReference>
<dbReference type="AlphaFoldDB" id="A0AAW9D0P7"/>
<evidence type="ECO:0000256" key="2">
    <source>
        <dbReference type="ARBA" id="ARBA00022475"/>
    </source>
</evidence>
<dbReference type="EMBL" id="QXCT01000002">
    <property type="protein sequence ID" value="MDW9256409.1"/>
    <property type="molecule type" value="Genomic_DNA"/>
</dbReference>
<organism evidence="8 9">
    <name type="scientific">Burkholderia thailandensis</name>
    <dbReference type="NCBI Taxonomy" id="57975"/>
    <lineage>
        <taxon>Bacteria</taxon>
        <taxon>Pseudomonadati</taxon>
        <taxon>Pseudomonadota</taxon>
        <taxon>Betaproteobacteria</taxon>
        <taxon>Burkholderiales</taxon>
        <taxon>Burkholderiaceae</taxon>
        <taxon>Burkholderia</taxon>
        <taxon>pseudomallei group</taxon>
    </lineage>
</organism>
<dbReference type="PANTHER" id="PTHR42781">
    <property type="entry name" value="SPERMIDINE/PUTRESCINE IMPORT ATP-BINDING PROTEIN POTA"/>
    <property type="match status" value="1"/>
</dbReference>
<dbReference type="Pfam" id="PF00005">
    <property type="entry name" value="ABC_tran"/>
    <property type="match status" value="1"/>
</dbReference>
<evidence type="ECO:0000256" key="5">
    <source>
        <dbReference type="ARBA" id="ARBA00023136"/>
    </source>
</evidence>
<reference evidence="8" key="1">
    <citation type="submission" date="2018-08" db="EMBL/GenBank/DDBJ databases">
        <title>Identification of Burkholderia cepacia strains that express a Burkholderia pseudomallei-like capsular polysaccharide.</title>
        <authorList>
            <person name="Burtnick M.N."/>
            <person name="Vongsouvath M."/>
            <person name="Newton P."/>
            <person name="Wuthiekanun V."/>
            <person name="Limmathurotsakul D."/>
            <person name="Brett P.J."/>
            <person name="Chantratita N."/>
            <person name="Dance D.A."/>
        </authorList>
    </citation>
    <scope>NUCLEOTIDE SEQUENCE</scope>
    <source>
        <strain evidence="8">SBXCC001</strain>
    </source>
</reference>
<gene>
    <name evidence="8" type="ORF">C7S16_4146</name>
</gene>
<keyword evidence="3" id="KW-0997">Cell inner membrane</keyword>